<keyword evidence="2" id="KW-0472">Membrane</keyword>
<dbReference type="EMBL" id="DQ888171">
    <property type="protein sequence ID" value="ABI79360.1"/>
    <property type="molecule type" value="Genomic_DNA"/>
</dbReference>
<feature type="compositionally biased region" description="Low complexity" evidence="1">
    <location>
        <begin position="76"/>
        <end position="105"/>
    </location>
</feature>
<geneLocation type="plasmid" evidence="2">
    <name>pNSL1</name>
</geneLocation>
<dbReference type="AlphaFoldDB" id="Q06GF1"/>
<evidence type="ECO:0000256" key="1">
    <source>
        <dbReference type="SAM" id="MobiDB-lite"/>
    </source>
</evidence>
<keyword evidence="2" id="KW-0812">Transmembrane</keyword>
<accession>Q06GF1</accession>
<gene>
    <name evidence="2" type="ORF">PNSL1.032</name>
</gene>
<proteinExistence type="predicted"/>
<feature type="region of interest" description="Disordered" evidence="1">
    <location>
        <begin position="72"/>
        <end position="115"/>
    </location>
</feature>
<evidence type="ECO:0000313" key="2">
    <source>
        <dbReference type="EMBL" id="ABI79360.1"/>
    </source>
</evidence>
<name>Q06GF1_9NOCA</name>
<organism evidence="2">
    <name type="scientific">Rhodococcus sp. NS1</name>
    <dbReference type="NCBI Taxonomy" id="402236"/>
    <lineage>
        <taxon>Bacteria</taxon>
        <taxon>Bacillati</taxon>
        <taxon>Actinomycetota</taxon>
        <taxon>Actinomycetes</taxon>
        <taxon>Mycobacteriales</taxon>
        <taxon>Nocardiaceae</taxon>
        <taxon>Rhodococcus</taxon>
    </lineage>
</organism>
<sequence length="240" mass="25733">MGARHLRTSPRHAIDGFGFHPFGARGRVVYAAHLHFLSGSEGLLKARKLVVALLVLAVIGWAAYSCTARPNKVEGSASAGSTTSSSSPTMPSTTPRPSTTAEITTPAPPARAAEDAAQQGLTVAFTWYPATDSTQNDAYGRARDWLTDSLAERMIVDASTERGPSVQWAQWAEEQAKVIADVSIECSGCPEDTDTVVHRVATIKQTAVSGSGTDTVDSDTTVWVTIVREGDRWLIDEIRY</sequence>
<reference evidence="2" key="1">
    <citation type="submission" date="2006-08" db="EMBL/GenBank/DDBJ databases">
        <title>The complete nucleotide sequence of Nocardia linear plasmid pNSL1.</title>
        <authorList>
            <person name="Zhu Y."/>
            <person name="Xu M."/>
            <person name="Qin Z."/>
        </authorList>
    </citation>
    <scope>NUCLEOTIDE SEQUENCE</scope>
    <source>
        <strain evidence="2">NS1</strain>
        <plasmid evidence="2">pNSL1</plasmid>
    </source>
</reference>
<keyword evidence="2" id="KW-0614">Plasmid</keyword>
<protein>
    <submittedName>
        <fullName evidence="2">Putative transmembrane protein</fullName>
    </submittedName>
</protein>